<dbReference type="InterPro" id="IPR048247">
    <property type="entry name" value="eIF2D_N"/>
</dbReference>
<dbReference type="Gene3D" id="3.30.780.10">
    <property type="entry name" value="SUI1-like domain"/>
    <property type="match status" value="1"/>
</dbReference>
<evidence type="ECO:0000256" key="1">
    <source>
        <dbReference type="ARBA" id="ARBA00022490"/>
    </source>
</evidence>
<dbReference type="GO" id="GO:0003743">
    <property type="term" value="F:translation initiation factor activity"/>
    <property type="evidence" value="ECO:0007669"/>
    <property type="project" value="UniProtKB-KW"/>
</dbReference>
<dbReference type="Pfam" id="PF17832">
    <property type="entry name" value="Pre-PUA"/>
    <property type="match status" value="1"/>
</dbReference>
<dbReference type="EMBL" id="JARKIF010000018">
    <property type="protein sequence ID" value="KAJ7619471.1"/>
    <property type="molecule type" value="Genomic_DNA"/>
</dbReference>
<dbReference type="InterPro" id="IPR004521">
    <property type="entry name" value="Uncharacterised_CHP00451"/>
</dbReference>
<name>A0AAD7BFF7_9AGAR</name>
<accession>A0AAD7BFF7</accession>
<dbReference type="GO" id="GO:0003723">
    <property type="term" value="F:RNA binding"/>
    <property type="evidence" value="ECO:0007669"/>
    <property type="project" value="InterPro"/>
</dbReference>
<evidence type="ECO:0000259" key="2">
    <source>
        <dbReference type="PROSITE" id="PS50296"/>
    </source>
</evidence>
<keyword evidence="3" id="KW-0648">Protein biosynthesis</keyword>
<dbReference type="InterPro" id="IPR015947">
    <property type="entry name" value="PUA-like_sf"/>
</dbReference>
<dbReference type="InterPro" id="IPR041366">
    <property type="entry name" value="Pre-PUA"/>
</dbReference>
<keyword evidence="3" id="KW-0396">Initiation factor</keyword>
<proteinExistence type="predicted"/>
<dbReference type="InterPro" id="IPR036877">
    <property type="entry name" value="SUI1_dom_sf"/>
</dbReference>
<keyword evidence="4" id="KW-1185">Reference proteome</keyword>
<dbReference type="Pfam" id="PF26292">
    <property type="entry name" value="PUA_elF2D"/>
    <property type="match status" value="1"/>
</dbReference>
<dbReference type="PROSITE" id="PS50890">
    <property type="entry name" value="PUA"/>
    <property type="match status" value="1"/>
</dbReference>
<dbReference type="PROSITE" id="PS50296">
    <property type="entry name" value="SUI1"/>
    <property type="match status" value="1"/>
</dbReference>
<dbReference type="InterPro" id="IPR057429">
    <property type="entry name" value="WH_eIF2D"/>
</dbReference>
<dbReference type="InterPro" id="IPR048248">
    <property type="entry name" value="PUA_eIF2d-like"/>
</dbReference>
<dbReference type="CDD" id="cd11608">
    <property type="entry name" value="eIF2D_C"/>
    <property type="match status" value="1"/>
</dbReference>
<dbReference type="Proteomes" id="UP001221142">
    <property type="component" value="Unassembled WGS sequence"/>
</dbReference>
<reference evidence="3" key="1">
    <citation type="submission" date="2023-03" db="EMBL/GenBank/DDBJ databases">
        <title>Massive genome expansion in bonnet fungi (Mycena s.s.) driven by repeated elements and novel gene families across ecological guilds.</title>
        <authorList>
            <consortium name="Lawrence Berkeley National Laboratory"/>
            <person name="Harder C.B."/>
            <person name="Miyauchi S."/>
            <person name="Viragh M."/>
            <person name="Kuo A."/>
            <person name="Thoen E."/>
            <person name="Andreopoulos B."/>
            <person name="Lu D."/>
            <person name="Skrede I."/>
            <person name="Drula E."/>
            <person name="Henrissat B."/>
            <person name="Morin E."/>
            <person name="Kohler A."/>
            <person name="Barry K."/>
            <person name="LaButti K."/>
            <person name="Morin E."/>
            <person name="Salamov A."/>
            <person name="Lipzen A."/>
            <person name="Mereny Z."/>
            <person name="Hegedus B."/>
            <person name="Baldrian P."/>
            <person name="Stursova M."/>
            <person name="Weitz H."/>
            <person name="Taylor A."/>
            <person name="Grigoriev I.V."/>
            <person name="Nagy L.G."/>
            <person name="Martin F."/>
            <person name="Kauserud H."/>
        </authorList>
    </citation>
    <scope>NUCLEOTIDE SEQUENCE</scope>
    <source>
        <strain evidence="3">9284</strain>
    </source>
</reference>
<dbReference type="PANTHER" id="PTHR12217:SF4">
    <property type="entry name" value="EUKARYOTIC TRANSLATION INITIATION FACTOR 2D"/>
    <property type="match status" value="1"/>
</dbReference>
<dbReference type="InterPro" id="IPR039759">
    <property type="entry name" value="eIF2D_SUI1"/>
</dbReference>
<keyword evidence="1" id="KW-0963">Cytoplasm</keyword>
<dbReference type="GO" id="GO:0001731">
    <property type="term" value="P:formation of translation preinitiation complex"/>
    <property type="evidence" value="ECO:0007669"/>
    <property type="project" value="InterPro"/>
</dbReference>
<comment type="caution">
    <text evidence="3">The sequence shown here is derived from an EMBL/GenBank/DDBJ whole genome shotgun (WGS) entry which is preliminary data.</text>
</comment>
<dbReference type="NCBIfam" id="TIGR00451">
    <property type="entry name" value="unchar_dom_2"/>
    <property type="match status" value="1"/>
</dbReference>
<dbReference type="Gene3D" id="3.10.400.20">
    <property type="match status" value="1"/>
</dbReference>
<dbReference type="Pfam" id="PF01253">
    <property type="entry name" value="SUI1"/>
    <property type="match status" value="1"/>
</dbReference>
<dbReference type="GO" id="GO:0005737">
    <property type="term" value="C:cytoplasm"/>
    <property type="evidence" value="ECO:0007669"/>
    <property type="project" value="UniProtKB-SubCell"/>
</dbReference>
<dbReference type="SUPFAM" id="SSF55159">
    <property type="entry name" value="eIF1-like"/>
    <property type="match status" value="1"/>
</dbReference>
<dbReference type="PANTHER" id="PTHR12217">
    <property type="entry name" value="EUKARYOTIC TRANSLATION INITIATION FACTOR 2D"/>
    <property type="match status" value="1"/>
</dbReference>
<protein>
    <submittedName>
        <fullName evidence="3">Eukaryotic translation initiation factor SUI1 family protein</fullName>
    </submittedName>
</protein>
<dbReference type="Pfam" id="PF25304">
    <property type="entry name" value="WHD_eIF2D"/>
    <property type="match status" value="1"/>
</dbReference>
<dbReference type="InterPro" id="IPR001950">
    <property type="entry name" value="SUI1"/>
</dbReference>
<organism evidence="3 4">
    <name type="scientific">Roridomyces roridus</name>
    <dbReference type="NCBI Taxonomy" id="1738132"/>
    <lineage>
        <taxon>Eukaryota</taxon>
        <taxon>Fungi</taxon>
        <taxon>Dikarya</taxon>
        <taxon>Basidiomycota</taxon>
        <taxon>Agaricomycotina</taxon>
        <taxon>Agaricomycetes</taxon>
        <taxon>Agaricomycetidae</taxon>
        <taxon>Agaricales</taxon>
        <taxon>Marasmiineae</taxon>
        <taxon>Mycenaceae</taxon>
        <taxon>Roridomyces</taxon>
    </lineage>
</organism>
<sequence length="597" mass="64718">MFKKPLHTLKTSAPLRSSDRRKLKQRVIDAFTLDPELGDALVPEGILTIKFNTHLDEPGVAYLSPEASADPLWFSLGKGSEELIPSVYTLWKRPDLLPFLSTPPAVIPILVGGADLMIPGVVHHPSDLKEGQLVAVCQYTHRSKNGATLSVPLAVGRMAVAGDRIQDGEKGKAVFVLHVWKDFLWDMGGKPQDMPEQRPLAALVDQPESEAAEGDEEIPVDKLTITAQPAYTPAEISTLLQASLLQALSTKIPASAFPLSASVFYETYILLFRPAFPHSVLPPGAGTENSSDIGPGNPQNITIKSSAHKSLTAFLKAMDKAGLLTSKTAPKQNELLVTAVVDERHPSVAAHRGFVTLGEVEARAAKKAVNEEKKREKEEEGGRRVEVRELCKASGRTIGWVEGVGGSPKTLYEPTELRTLLNAYITDKGLVNPREQAYVNVGLDPLLLGAVVTPPKKGVPQKEVEFMKRDEVMKGLLDGMQAWYEVRVGGREVVLKKGALKPIRVEVKMRQGRKACTLVSGFEAFGEGVVDAEEMSEELRKICAGATSVSPRVGGPTGTVEVLVQGKQAKVVVDYLTEKRGVPKKWVEVVDLVGGKK</sequence>
<evidence type="ECO:0000313" key="4">
    <source>
        <dbReference type="Proteomes" id="UP001221142"/>
    </source>
</evidence>
<feature type="domain" description="SUI1" evidence="2">
    <location>
        <begin position="503"/>
        <end position="580"/>
    </location>
</feature>
<evidence type="ECO:0000313" key="3">
    <source>
        <dbReference type="EMBL" id="KAJ7619471.1"/>
    </source>
</evidence>
<gene>
    <name evidence="3" type="ORF">FB45DRAFT_930877</name>
</gene>
<dbReference type="InterPro" id="IPR039757">
    <property type="entry name" value="EIF2D"/>
</dbReference>
<dbReference type="CDD" id="cd21156">
    <property type="entry name" value="PUA_eIF2d-like"/>
    <property type="match status" value="1"/>
</dbReference>
<dbReference type="AlphaFoldDB" id="A0AAD7BFF7"/>
<dbReference type="SUPFAM" id="SSF88697">
    <property type="entry name" value="PUA domain-like"/>
    <property type="match status" value="1"/>
</dbReference>
<dbReference type="CDD" id="cd11610">
    <property type="entry name" value="eIF2D_N"/>
    <property type="match status" value="1"/>
</dbReference>